<sequence length="115" mass="13581">MTASQFSHSNETPSPVDPKAIAQQRHPYPVNGDYEALEWDAAYKVSMFGDLWDPDIIEMRQRVIYARGGDTMLVTPSYEPPDLYEYTDADRRAADKQLFEEYERDRNWVKDHYYH</sequence>
<accession>A0ABQ3VRF6</accession>
<evidence type="ECO:0000256" key="1">
    <source>
        <dbReference type="SAM" id="MobiDB-lite"/>
    </source>
</evidence>
<organism evidence="2 3">
    <name type="scientific">Dictyobacter formicarum</name>
    <dbReference type="NCBI Taxonomy" id="2778368"/>
    <lineage>
        <taxon>Bacteria</taxon>
        <taxon>Bacillati</taxon>
        <taxon>Chloroflexota</taxon>
        <taxon>Ktedonobacteria</taxon>
        <taxon>Ktedonobacterales</taxon>
        <taxon>Dictyobacteraceae</taxon>
        <taxon>Dictyobacter</taxon>
    </lineage>
</organism>
<name>A0ABQ3VRF6_9CHLR</name>
<evidence type="ECO:0000313" key="2">
    <source>
        <dbReference type="EMBL" id="GHO88178.1"/>
    </source>
</evidence>
<dbReference type="EMBL" id="BNJJ01000022">
    <property type="protein sequence ID" value="GHO88178.1"/>
    <property type="molecule type" value="Genomic_DNA"/>
</dbReference>
<reference evidence="2 3" key="1">
    <citation type="journal article" date="2021" name="Int. J. Syst. Evol. Microbiol.">
        <title>Reticulibacter mediterranei gen. nov., sp. nov., within the new family Reticulibacteraceae fam. nov., and Ktedonospora formicarum gen. nov., sp. nov., Ktedonobacter robiniae sp. nov., Dictyobacter formicarum sp. nov. and Dictyobacter arantiisoli sp. nov., belonging to the class Ktedonobacteria.</title>
        <authorList>
            <person name="Yabe S."/>
            <person name="Zheng Y."/>
            <person name="Wang C.M."/>
            <person name="Sakai Y."/>
            <person name="Abe K."/>
            <person name="Yokota A."/>
            <person name="Donadio S."/>
            <person name="Cavaletti L."/>
            <person name="Monciardini P."/>
        </authorList>
    </citation>
    <scope>NUCLEOTIDE SEQUENCE [LARGE SCALE GENOMIC DNA]</scope>
    <source>
        <strain evidence="2 3">SOSP1-9</strain>
    </source>
</reference>
<protein>
    <submittedName>
        <fullName evidence="2">Uncharacterized protein</fullName>
    </submittedName>
</protein>
<evidence type="ECO:0000313" key="3">
    <source>
        <dbReference type="Proteomes" id="UP000635565"/>
    </source>
</evidence>
<feature type="compositionally biased region" description="Polar residues" evidence="1">
    <location>
        <begin position="1"/>
        <end position="13"/>
    </location>
</feature>
<comment type="caution">
    <text evidence="2">The sequence shown here is derived from an EMBL/GenBank/DDBJ whole genome shotgun (WGS) entry which is preliminary data.</text>
</comment>
<gene>
    <name evidence="2" type="ORF">KSZ_61840</name>
</gene>
<dbReference type="RefSeq" id="WP_201365787.1">
    <property type="nucleotide sequence ID" value="NZ_BNJJ01000022.1"/>
</dbReference>
<proteinExistence type="predicted"/>
<feature type="region of interest" description="Disordered" evidence="1">
    <location>
        <begin position="1"/>
        <end position="25"/>
    </location>
</feature>
<keyword evidence="3" id="KW-1185">Reference proteome</keyword>
<dbReference type="Proteomes" id="UP000635565">
    <property type="component" value="Unassembled WGS sequence"/>
</dbReference>